<dbReference type="Proteomes" id="UP001189429">
    <property type="component" value="Unassembled WGS sequence"/>
</dbReference>
<comment type="caution">
    <text evidence="5">The sequence shown here is derived from an EMBL/GenBank/DDBJ whole genome shotgun (WGS) entry which is preliminary data.</text>
</comment>
<dbReference type="InterPro" id="IPR001344">
    <property type="entry name" value="Chloro_AB-bd_pln"/>
</dbReference>
<gene>
    <name evidence="5" type="ORF">PCOR1329_LOCUS24818</name>
</gene>
<reference evidence="5" key="1">
    <citation type="submission" date="2023-10" db="EMBL/GenBank/DDBJ databases">
        <authorList>
            <person name="Chen Y."/>
            <person name="Shah S."/>
            <person name="Dougan E. K."/>
            <person name="Thang M."/>
            <person name="Chan C."/>
        </authorList>
    </citation>
    <scope>NUCLEOTIDE SEQUENCE [LARGE SCALE GENOMIC DNA]</scope>
</reference>
<protein>
    <submittedName>
        <fullName evidence="5">Uncharacterized protein</fullName>
    </submittedName>
</protein>
<evidence type="ECO:0000256" key="1">
    <source>
        <dbReference type="ARBA" id="ARBA00004229"/>
    </source>
</evidence>
<keyword evidence="3" id="KW-0602">Photosynthesis</keyword>
<keyword evidence="4" id="KW-0934">Plastid</keyword>
<dbReference type="Gene3D" id="1.10.3460.10">
    <property type="entry name" value="Chlorophyll a/b binding protein domain"/>
    <property type="match status" value="1"/>
</dbReference>
<dbReference type="SUPFAM" id="SSF103511">
    <property type="entry name" value="Chlorophyll a-b binding protein"/>
    <property type="match status" value="1"/>
</dbReference>
<keyword evidence="2" id="KW-0150">Chloroplast</keyword>
<proteinExistence type="predicted"/>
<accession>A0ABN9RYA1</accession>
<evidence type="ECO:0000313" key="5">
    <source>
        <dbReference type="EMBL" id="CAK0824398.1"/>
    </source>
</evidence>
<evidence type="ECO:0000256" key="4">
    <source>
        <dbReference type="ARBA" id="ARBA00022640"/>
    </source>
</evidence>
<dbReference type="PANTHER" id="PTHR21649">
    <property type="entry name" value="CHLOROPHYLL A/B BINDING PROTEIN"/>
    <property type="match status" value="1"/>
</dbReference>
<dbReference type="EMBL" id="CAUYUJ010008591">
    <property type="protein sequence ID" value="CAK0824398.1"/>
    <property type="molecule type" value="Genomic_DNA"/>
</dbReference>
<dbReference type="Pfam" id="PF00504">
    <property type="entry name" value="Chloroa_b-bind"/>
    <property type="match status" value="1"/>
</dbReference>
<evidence type="ECO:0000256" key="2">
    <source>
        <dbReference type="ARBA" id="ARBA00022528"/>
    </source>
</evidence>
<comment type="subcellular location">
    <subcellularLocation>
        <location evidence="1">Plastid</location>
        <location evidence="1">Chloroplast</location>
    </subcellularLocation>
</comment>
<evidence type="ECO:0000313" key="6">
    <source>
        <dbReference type="Proteomes" id="UP001189429"/>
    </source>
</evidence>
<evidence type="ECO:0000256" key="3">
    <source>
        <dbReference type="ARBA" id="ARBA00022531"/>
    </source>
</evidence>
<name>A0ABN9RYA1_9DINO</name>
<dbReference type="InterPro" id="IPR022796">
    <property type="entry name" value="Chloroa_b-bind"/>
</dbReference>
<sequence length="177" mass="19272">MTKGLAVRFGRAEAPLGFWDPLGFSDDGEQAYRRRRSVELKHGRISMLACMGFMTPEITGKLPGYLAPSAQLKFADVPNGLSALDAVPALGWAQILVYFGLVEYTGGFSDYQPGGAPGDYGWKVLTSNDPVERRRKLNAELANGRLAMVAIMAMLFQNGLAKTTGPSMWIPPQLLPH</sequence>
<organism evidence="5 6">
    <name type="scientific">Prorocentrum cordatum</name>
    <dbReference type="NCBI Taxonomy" id="2364126"/>
    <lineage>
        <taxon>Eukaryota</taxon>
        <taxon>Sar</taxon>
        <taxon>Alveolata</taxon>
        <taxon>Dinophyceae</taxon>
        <taxon>Prorocentrales</taxon>
        <taxon>Prorocentraceae</taxon>
        <taxon>Prorocentrum</taxon>
    </lineage>
</organism>
<keyword evidence="6" id="KW-1185">Reference proteome</keyword>